<comment type="catalytic activity">
    <reaction evidence="5">
        <text>dimethylallyl phosphate + FMNH2 = prenylated FMNH2 + phosphate</text>
        <dbReference type="Rhea" id="RHEA:37743"/>
        <dbReference type="ChEBI" id="CHEBI:43474"/>
        <dbReference type="ChEBI" id="CHEBI:57618"/>
        <dbReference type="ChEBI" id="CHEBI:87467"/>
        <dbReference type="ChEBI" id="CHEBI:88052"/>
        <dbReference type="EC" id="2.5.1.129"/>
    </reaction>
</comment>
<feature type="domain" description="Flavoprotein" evidence="6">
    <location>
        <begin position="7"/>
        <end position="191"/>
    </location>
</feature>
<dbReference type="Gene3D" id="3.40.50.1950">
    <property type="entry name" value="Flavin prenyltransferase-like"/>
    <property type="match status" value="1"/>
</dbReference>
<evidence type="ECO:0000313" key="7">
    <source>
        <dbReference type="EMBL" id="GAA3551002.1"/>
    </source>
</evidence>
<dbReference type="NCBIfam" id="TIGR00421">
    <property type="entry name" value="ubiX_pad"/>
    <property type="match status" value="1"/>
</dbReference>
<evidence type="ECO:0000256" key="4">
    <source>
        <dbReference type="ARBA" id="ARBA00022679"/>
    </source>
</evidence>
<keyword evidence="1 5" id="KW-0637">Prenyltransferase</keyword>
<comment type="caution">
    <text evidence="7">The sequence shown here is derived from an EMBL/GenBank/DDBJ whole genome shotgun (WGS) entry which is preliminary data.</text>
</comment>
<dbReference type="InterPro" id="IPR003382">
    <property type="entry name" value="Flavoprotein"/>
</dbReference>
<accession>A0ABP6WHM2</accession>
<evidence type="ECO:0000256" key="5">
    <source>
        <dbReference type="HAMAP-Rule" id="MF_01984"/>
    </source>
</evidence>
<feature type="binding site" evidence="5">
    <location>
        <position position="170"/>
    </location>
    <ligand>
        <name>dimethylallyl phosphate</name>
        <dbReference type="ChEBI" id="CHEBI:88052"/>
    </ligand>
</feature>
<evidence type="ECO:0000313" key="8">
    <source>
        <dbReference type="Proteomes" id="UP001500795"/>
    </source>
</evidence>
<sequence length="209" mass="22700">MYPREQQVTLALTGASGAPYALALLRQLLAAGMQVHLLVSSAARVVLATEQGEQWPAKADALAEYLTEAYDAEPRQVRVYGREEWFSPVASGSGAPKRMVVCPCSMGTVAAIAQGASDNLIERAADVVLKEKGQLILVPRETPLSALHLENLLKLANLGVTIMPAAPGFYHQPQSIEDLVHFMVARILDHLGIEQSLTERWGYGKPKCR</sequence>
<name>A0ABP6WHM2_9GAMM</name>
<feature type="binding site" evidence="5">
    <location>
        <position position="40"/>
    </location>
    <ligand>
        <name>FMN</name>
        <dbReference type="ChEBI" id="CHEBI:58210"/>
    </ligand>
</feature>
<dbReference type="Proteomes" id="UP001500795">
    <property type="component" value="Unassembled WGS sequence"/>
</dbReference>
<gene>
    <name evidence="5" type="primary">ubiX</name>
    <name evidence="7" type="ORF">GCM10022394_33980</name>
</gene>
<evidence type="ECO:0000256" key="2">
    <source>
        <dbReference type="ARBA" id="ARBA00022630"/>
    </source>
</evidence>
<comment type="caution">
    <text evidence="5">Lacks conserved residue(s) required for the propagation of feature annotation.</text>
</comment>
<evidence type="ECO:0000256" key="3">
    <source>
        <dbReference type="ARBA" id="ARBA00022643"/>
    </source>
</evidence>
<feature type="binding site" evidence="5">
    <location>
        <position position="140"/>
    </location>
    <ligand>
        <name>FMN</name>
        <dbReference type="ChEBI" id="CHEBI:58210"/>
    </ligand>
</feature>
<feature type="binding site" evidence="5">
    <location>
        <position position="186"/>
    </location>
    <ligand>
        <name>dimethylallyl phosphate</name>
        <dbReference type="ChEBI" id="CHEBI:88052"/>
    </ligand>
</feature>
<dbReference type="Pfam" id="PF02441">
    <property type="entry name" value="Flavoprotein"/>
    <property type="match status" value="1"/>
</dbReference>
<dbReference type="NCBIfam" id="NF004685">
    <property type="entry name" value="PRK06029.1"/>
    <property type="match status" value="1"/>
</dbReference>
<feature type="binding site" evidence="5">
    <location>
        <begin position="105"/>
        <end position="108"/>
    </location>
    <ligand>
        <name>FMN</name>
        <dbReference type="ChEBI" id="CHEBI:58210"/>
    </ligand>
</feature>
<feature type="binding site" evidence="5">
    <location>
        <begin position="14"/>
        <end position="16"/>
    </location>
    <ligand>
        <name>FMN</name>
        <dbReference type="ChEBI" id="CHEBI:58210"/>
    </ligand>
</feature>
<organism evidence="7 8">
    <name type="scientific">Zobellella aerophila</name>
    <dbReference type="NCBI Taxonomy" id="870480"/>
    <lineage>
        <taxon>Bacteria</taxon>
        <taxon>Pseudomonadati</taxon>
        <taxon>Pseudomonadota</taxon>
        <taxon>Gammaproteobacteria</taxon>
        <taxon>Aeromonadales</taxon>
        <taxon>Aeromonadaceae</taxon>
        <taxon>Zobellella</taxon>
    </lineage>
</organism>
<dbReference type="EC" id="2.5.1.129" evidence="5"/>
<keyword evidence="3 5" id="KW-0288">FMN</keyword>
<dbReference type="InterPro" id="IPR004507">
    <property type="entry name" value="UbiX-like"/>
</dbReference>
<evidence type="ECO:0000259" key="6">
    <source>
        <dbReference type="Pfam" id="PF02441"/>
    </source>
</evidence>
<dbReference type="SUPFAM" id="SSF52507">
    <property type="entry name" value="Homo-oligomeric flavin-containing Cys decarboxylases, HFCD"/>
    <property type="match status" value="1"/>
</dbReference>
<dbReference type="EMBL" id="BAABCX010000008">
    <property type="protein sequence ID" value="GAA3551002.1"/>
    <property type="molecule type" value="Genomic_DNA"/>
</dbReference>
<comment type="similarity">
    <text evidence="5">Belongs to the UbiX/PAD1 family.</text>
</comment>
<keyword evidence="2 5" id="KW-0285">Flavoprotein</keyword>
<protein>
    <recommendedName>
        <fullName evidence="5">Flavin prenyltransferase UbiX</fullName>
        <ecNumber evidence="5">2.5.1.129</ecNumber>
    </recommendedName>
</protein>
<keyword evidence="8" id="KW-1185">Reference proteome</keyword>
<dbReference type="HAMAP" id="MF_01984">
    <property type="entry name" value="ubiX_pad"/>
    <property type="match status" value="1"/>
</dbReference>
<dbReference type="PANTHER" id="PTHR43374">
    <property type="entry name" value="FLAVIN PRENYLTRANSFERASE"/>
    <property type="match status" value="1"/>
</dbReference>
<evidence type="ECO:0000256" key="1">
    <source>
        <dbReference type="ARBA" id="ARBA00022602"/>
    </source>
</evidence>
<reference evidence="8" key="1">
    <citation type="journal article" date="2019" name="Int. J. Syst. Evol. Microbiol.">
        <title>The Global Catalogue of Microorganisms (GCM) 10K type strain sequencing project: providing services to taxonomists for standard genome sequencing and annotation.</title>
        <authorList>
            <consortium name="The Broad Institute Genomics Platform"/>
            <consortium name="The Broad Institute Genome Sequencing Center for Infectious Disease"/>
            <person name="Wu L."/>
            <person name="Ma J."/>
        </authorList>
    </citation>
    <scope>NUCLEOTIDE SEQUENCE [LARGE SCALE GENOMIC DNA]</scope>
    <source>
        <strain evidence="8">JCM 17110</strain>
    </source>
</reference>
<dbReference type="RefSeq" id="WP_344960045.1">
    <property type="nucleotide sequence ID" value="NZ_BAABCX010000008.1"/>
</dbReference>
<keyword evidence="4 5" id="KW-0808">Transferase</keyword>
<proteinExistence type="inferred from homology"/>
<dbReference type="PANTHER" id="PTHR43374:SF1">
    <property type="entry name" value="FLAVIN PRENYLTRANSFERASE PAD1, MITOCHONDRIAL"/>
    <property type="match status" value="1"/>
</dbReference>
<dbReference type="InterPro" id="IPR036551">
    <property type="entry name" value="Flavin_trans-like"/>
</dbReference>
<comment type="function">
    <text evidence="5">Flavin prenyltransferase that catalyzes the synthesis of the prenylated FMN cofactor (prenyl-FMN) for 4-hydroxy-3-polyprenylbenzoic acid decarboxylase UbiD. The prenyltransferase is metal-independent and links a dimethylallyl moiety from dimethylallyl monophosphate (DMAP) to the flavin N5 and C6 atoms of FMN.</text>
</comment>